<dbReference type="InterPro" id="IPR012292">
    <property type="entry name" value="Globin/Proto"/>
</dbReference>
<gene>
    <name evidence="2" type="ORF">D3H65_20475</name>
</gene>
<dbReference type="Proteomes" id="UP000263900">
    <property type="component" value="Chromosome"/>
</dbReference>
<dbReference type="GO" id="GO:0020037">
    <property type="term" value="F:heme binding"/>
    <property type="evidence" value="ECO:0007669"/>
    <property type="project" value="InterPro"/>
</dbReference>
<proteinExistence type="predicted"/>
<organism evidence="2 3">
    <name type="scientific">Paraflavitalea soli</name>
    <dbReference type="NCBI Taxonomy" id="2315862"/>
    <lineage>
        <taxon>Bacteria</taxon>
        <taxon>Pseudomonadati</taxon>
        <taxon>Bacteroidota</taxon>
        <taxon>Chitinophagia</taxon>
        <taxon>Chitinophagales</taxon>
        <taxon>Chitinophagaceae</taxon>
        <taxon>Paraflavitalea</taxon>
    </lineage>
</organism>
<dbReference type="SUPFAM" id="SSF46458">
    <property type="entry name" value="Globin-like"/>
    <property type="match status" value="1"/>
</dbReference>
<reference evidence="2 3" key="1">
    <citation type="submission" date="2018-09" db="EMBL/GenBank/DDBJ databases">
        <title>Genome sequencing of strain 6GH32-13.</title>
        <authorList>
            <person name="Weon H.-Y."/>
            <person name="Heo J."/>
            <person name="Kwon S.-W."/>
        </authorList>
    </citation>
    <scope>NUCLEOTIDE SEQUENCE [LARGE SCALE GENOMIC DNA]</scope>
    <source>
        <strain evidence="2 3">5GH32-13</strain>
    </source>
</reference>
<evidence type="ECO:0000313" key="3">
    <source>
        <dbReference type="Proteomes" id="UP000263900"/>
    </source>
</evidence>
<evidence type="ECO:0000313" key="2">
    <source>
        <dbReference type="EMBL" id="AXY76219.1"/>
    </source>
</evidence>
<dbReference type="Gene3D" id="1.10.490.10">
    <property type="entry name" value="Globins"/>
    <property type="match status" value="1"/>
</dbReference>
<dbReference type="CDD" id="cd12124">
    <property type="entry name" value="Pgbs"/>
    <property type="match status" value="1"/>
</dbReference>
<sequence length="196" mass="22601">MESLETNVKGYDYGKTAKPSPITLKELELLKATVLFSPTDEENLRKAGGVLIEQADAIMDIWYELIGSHPHLLIYFSKNNMANLEYLTAVRKRFIQWVKDVCLRPFDQAWLNYQHEIALRHHSIKKNKTDEIEAAPIVHYRYIIAFIYPITATIKPLLANKGHAPEEVEAMHQAWFKAIVLTVTLLAYPYVRTGEF</sequence>
<dbReference type="InterPro" id="IPR044398">
    <property type="entry name" value="Globin-sensor_dom"/>
</dbReference>
<dbReference type="OrthoDB" id="9780134at2"/>
<dbReference type="AlphaFoldDB" id="A0A3B7MSG0"/>
<dbReference type="EMBL" id="CP032157">
    <property type="protein sequence ID" value="AXY76219.1"/>
    <property type="molecule type" value="Genomic_DNA"/>
</dbReference>
<protein>
    <submittedName>
        <fullName evidence="2">Protogloblin ApPgb</fullName>
    </submittedName>
</protein>
<dbReference type="RefSeq" id="WP_119052097.1">
    <property type="nucleotide sequence ID" value="NZ_CP032157.1"/>
</dbReference>
<dbReference type="GO" id="GO:0019825">
    <property type="term" value="F:oxygen binding"/>
    <property type="evidence" value="ECO:0007669"/>
    <property type="project" value="InterPro"/>
</dbReference>
<evidence type="ECO:0000259" key="1">
    <source>
        <dbReference type="Pfam" id="PF11563"/>
    </source>
</evidence>
<dbReference type="Pfam" id="PF11563">
    <property type="entry name" value="Protoglobin"/>
    <property type="match status" value="1"/>
</dbReference>
<name>A0A3B7MSG0_9BACT</name>
<dbReference type="KEGG" id="pseg:D3H65_20475"/>
<dbReference type="InterPro" id="IPR012102">
    <property type="entry name" value="Protoglobin"/>
</dbReference>
<dbReference type="InterPro" id="IPR009050">
    <property type="entry name" value="Globin-like_sf"/>
</dbReference>
<feature type="domain" description="Globin-sensor" evidence="1">
    <location>
        <begin position="25"/>
        <end position="195"/>
    </location>
</feature>
<keyword evidence="3" id="KW-1185">Reference proteome</keyword>
<accession>A0A3B7MSG0</accession>